<protein>
    <submittedName>
        <fullName evidence="2">Uncharacterized protein</fullName>
    </submittedName>
</protein>
<dbReference type="EMBL" id="JARAKH010000031">
    <property type="protein sequence ID" value="KAK8386154.1"/>
    <property type="molecule type" value="Genomic_DNA"/>
</dbReference>
<organism evidence="2 3">
    <name type="scientific">Scylla paramamosain</name>
    <name type="common">Mud crab</name>
    <dbReference type="NCBI Taxonomy" id="85552"/>
    <lineage>
        <taxon>Eukaryota</taxon>
        <taxon>Metazoa</taxon>
        <taxon>Ecdysozoa</taxon>
        <taxon>Arthropoda</taxon>
        <taxon>Crustacea</taxon>
        <taxon>Multicrustacea</taxon>
        <taxon>Malacostraca</taxon>
        <taxon>Eumalacostraca</taxon>
        <taxon>Eucarida</taxon>
        <taxon>Decapoda</taxon>
        <taxon>Pleocyemata</taxon>
        <taxon>Brachyura</taxon>
        <taxon>Eubrachyura</taxon>
        <taxon>Portunoidea</taxon>
        <taxon>Portunidae</taxon>
        <taxon>Portuninae</taxon>
        <taxon>Scylla</taxon>
    </lineage>
</organism>
<feature type="region of interest" description="Disordered" evidence="1">
    <location>
        <begin position="1"/>
        <end position="28"/>
    </location>
</feature>
<dbReference type="Proteomes" id="UP001487740">
    <property type="component" value="Unassembled WGS sequence"/>
</dbReference>
<evidence type="ECO:0000313" key="2">
    <source>
        <dbReference type="EMBL" id="KAK8386154.1"/>
    </source>
</evidence>
<feature type="compositionally biased region" description="Polar residues" evidence="1">
    <location>
        <begin position="10"/>
        <end position="21"/>
    </location>
</feature>
<accession>A0AAW0TFQ2</accession>
<gene>
    <name evidence="2" type="ORF">O3P69_010702</name>
</gene>
<keyword evidence="3" id="KW-1185">Reference proteome</keyword>
<name>A0AAW0TFQ2_SCYPA</name>
<dbReference type="AlphaFoldDB" id="A0AAW0TFQ2"/>
<reference evidence="2 3" key="1">
    <citation type="submission" date="2023-03" db="EMBL/GenBank/DDBJ databases">
        <title>High-quality genome of Scylla paramamosain provides insights in environmental adaptation.</title>
        <authorList>
            <person name="Zhang L."/>
        </authorList>
    </citation>
    <scope>NUCLEOTIDE SEQUENCE [LARGE SCALE GENOMIC DNA]</scope>
    <source>
        <strain evidence="2">LZ_2023a</strain>
        <tissue evidence="2">Muscle</tissue>
    </source>
</reference>
<comment type="caution">
    <text evidence="2">The sequence shown here is derived from an EMBL/GenBank/DDBJ whole genome shotgun (WGS) entry which is preliminary data.</text>
</comment>
<evidence type="ECO:0000313" key="3">
    <source>
        <dbReference type="Proteomes" id="UP001487740"/>
    </source>
</evidence>
<evidence type="ECO:0000256" key="1">
    <source>
        <dbReference type="SAM" id="MobiDB-lite"/>
    </source>
</evidence>
<sequence>MKPGSAVPRASSTTLSYGTSRTRLDGDEGTLCYEERRGVRDGKGTAAGREALIGDLKLLDAHVTESPRQKKGQSSCCCGCEETVLVERSERIFTCRVIKRIPRNLNLGGNESGGSSSK</sequence>
<proteinExistence type="predicted"/>